<accession>A0A8D2HBL9</accession>
<gene>
    <name evidence="2" type="primary">CATSPERZ</name>
</gene>
<feature type="compositionally biased region" description="Polar residues" evidence="1">
    <location>
        <begin position="93"/>
        <end position="103"/>
    </location>
</feature>
<proteinExistence type="predicted"/>
<dbReference type="PANTHER" id="PTHR42155">
    <property type="entry name" value="CATION CHANNEL SPERM-ASSOCIATED PROTEIN SUBUNIT ZETA"/>
    <property type="match status" value="1"/>
</dbReference>
<evidence type="ECO:0000313" key="2">
    <source>
        <dbReference type="Ensembl" id="ENSUPAP00010009383.1"/>
    </source>
</evidence>
<reference evidence="2" key="1">
    <citation type="submission" date="2025-08" db="UniProtKB">
        <authorList>
            <consortium name="Ensembl"/>
        </authorList>
    </citation>
    <scope>IDENTIFICATION</scope>
</reference>
<dbReference type="GO" id="GO:0036128">
    <property type="term" value="C:CatSper complex"/>
    <property type="evidence" value="ECO:0007669"/>
    <property type="project" value="InterPro"/>
</dbReference>
<dbReference type="Ensembl" id="ENSUPAT00010010799.1">
    <property type="protein sequence ID" value="ENSUPAP00010009383.1"/>
    <property type="gene ID" value="ENSUPAG00010007594.1"/>
</dbReference>
<evidence type="ECO:0000313" key="3">
    <source>
        <dbReference type="Proteomes" id="UP000694417"/>
    </source>
</evidence>
<feature type="region of interest" description="Disordered" evidence="1">
    <location>
        <begin position="1"/>
        <end position="28"/>
    </location>
</feature>
<name>A0A8D2HBL9_UROPR</name>
<dbReference type="RefSeq" id="XP_026270253.1">
    <property type="nucleotide sequence ID" value="XM_026414468.1"/>
</dbReference>
<dbReference type="GO" id="GO:0005737">
    <property type="term" value="C:cytoplasm"/>
    <property type="evidence" value="ECO:0007669"/>
    <property type="project" value="Ensembl"/>
</dbReference>
<evidence type="ECO:0000256" key="1">
    <source>
        <dbReference type="SAM" id="MobiDB-lite"/>
    </source>
</evidence>
<dbReference type="GeneID" id="113200871"/>
<dbReference type="GeneTree" id="ENSGT00400000022853"/>
<dbReference type="Proteomes" id="UP000694417">
    <property type="component" value="Unplaced"/>
</dbReference>
<dbReference type="PANTHER" id="PTHR42155:SF1">
    <property type="entry name" value="CATION CHANNEL SPERM-ASSOCIATED AUXILIARY SUBUNIT ZETA"/>
    <property type="match status" value="1"/>
</dbReference>
<feature type="region of interest" description="Disordered" evidence="1">
    <location>
        <begin position="92"/>
        <end position="116"/>
    </location>
</feature>
<keyword evidence="3" id="KW-1185">Reference proteome</keyword>
<dbReference type="AlphaFoldDB" id="A0A8D2HBL9"/>
<reference evidence="2" key="2">
    <citation type="submission" date="2025-09" db="UniProtKB">
        <authorList>
            <consortium name="Ensembl"/>
        </authorList>
    </citation>
    <scope>IDENTIFICATION</scope>
</reference>
<dbReference type="GO" id="GO:0030317">
    <property type="term" value="P:flagellated sperm motility"/>
    <property type="evidence" value="ECO:0007669"/>
    <property type="project" value="InterPro"/>
</dbReference>
<sequence>MEERPLKASSKSSQRRGSEKLSPHPDIRNLWTMASLSETQMNVPLSQVCNKYYEEVTVPGDKTRRRASLKGRWKDDGESLSLRDKVSFKTENMELSSGTSQQNHVDENTNSELESSSSVSVISFSKHMPHRAYWAEQQNRLPLPLMELMENEALEILTKALKSYRSVIGRDHFMTKELQRYVEGLRRRRNKRLYCTFQ</sequence>
<organism evidence="2 3">
    <name type="scientific">Urocitellus parryii</name>
    <name type="common">Arctic ground squirrel</name>
    <name type="synonym">Spermophilus parryii</name>
    <dbReference type="NCBI Taxonomy" id="9999"/>
    <lineage>
        <taxon>Eukaryota</taxon>
        <taxon>Metazoa</taxon>
        <taxon>Chordata</taxon>
        <taxon>Craniata</taxon>
        <taxon>Vertebrata</taxon>
        <taxon>Euteleostomi</taxon>
        <taxon>Mammalia</taxon>
        <taxon>Eutheria</taxon>
        <taxon>Euarchontoglires</taxon>
        <taxon>Glires</taxon>
        <taxon>Rodentia</taxon>
        <taxon>Sciuromorpha</taxon>
        <taxon>Sciuridae</taxon>
        <taxon>Xerinae</taxon>
        <taxon>Marmotini</taxon>
        <taxon>Urocitellus</taxon>
    </lineage>
</organism>
<protein>
    <submittedName>
        <fullName evidence="2">Catsper channel auxiliary subunit zeta</fullName>
    </submittedName>
</protein>
<dbReference type="GO" id="GO:0097228">
    <property type="term" value="C:sperm principal piece"/>
    <property type="evidence" value="ECO:0007669"/>
    <property type="project" value="Ensembl"/>
</dbReference>
<dbReference type="InterPro" id="IPR039019">
    <property type="entry name" value="CATSPERZ"/>
</dbReference>
<dbReference type="GO" id="GO:0048240">
    <property type="term" value="P:sperm capacitation"/>
    <property type="evidence" value="ECO:0007669"/>
    <property type="project" value="InterPro"/>
</dbReference>
<feature type="compositionally biased region" description="Basic and acidic residues" evidence="1">
    <location>
        <begin position="16"/>
        <end position="27"/>
    </location>
</feature>